<dbReference type="Pfam" id="PF14071">
    <property type="entry name" value="YlbD_coat"/>
    <property type="match status" value="1"/>
</dbReference>
<reference evidence="3" key="1">
    <citation type="journal article" date="2019" name="Int. J. Syst. Evol. Microbiol.">
        <title>The Global Catalogue of Microorganisms (GCM) 10K type strain sequencing project: providing services to taxonomists for standard genome sequencing and annotation.</title>
        <authorList>
            <consortium name="The Broad Institute Genomics Platform"/>
            <consortium name="The Broad Institute Genome Sequencing Center for Infectious Disease"/>
            <person name="Wu L."/>
            <person name="Ma J."/>
        </authorList>
    </citation>
    <scope>NUCLEOTIDE SEQUENCE [LARGE SCALE GENOMIC DNA]</scope>
    <source>
        <strain evidence="3">JCM 17250</strain>
    </source>
</reference>
<sequence length="150" mass="17448">MAELNLHPDVKAFKEFAEKNPQLIRAARSGDRNLNDYFKHYQKYGEADSFWDQFLDDKNEPETKETADKKKKWSEQLKGLLEKIEFDNIDQHLKQADSAIGELKKLIGHFSEIKSSQTKTQTQPLPQPPPPPQMPQPPHIPTTGFNRRFF</sequence>
<evidence type="ECO:0000256" key="1">
    <source>
        <dbReference type="SAM" id="MobiDB-lite"/>
    </source>
</evidence>
<name>A0ABP7VCJ4_9BACI</name>
<comment type="caution">
    <text evidence="2">The sequence shown here is derived from an EMBL/GenBank/DDBJ whole genome shotgun (WGS) entry which is preliminary data.</text>
</comment>
<organism evidence="2 3">
    <name type="scientific">Amphibacillus indicireducens</name>
    <dbReference type="NCBI Taxonomy" id="1076330"/>
    <lineage>
        <taxon>Bacteria</taxon>
        <taxon>Bacillati</taxon>
        <taxon>Bacillota</taxon>
        <taxon>Bacilli</taxon>
        <taxon>Bacillales</taxon>
        <taxon>Bacillaceae</taxon>
        <taxon>Amphibacillus</taxon>
    </lineage>
</organism>
<dbReference type="InterPro" id="IPR025953">
    <property type="entry name" value="YlbD_coat"/>
</dbReference>
<evidence type="ECO:0000313" key="3">
    <source>
        <dbReference type="Proteomes" id="UP001501734"/>
    </source>
</evidence>
<evidence type="ECO:0000313" key="2">
    <source>
        <dbReference type="EMBL" id="GAA4063940.1"/>
    </source>
</evidence>
<proteinExistence type="predicted"/>
<feature type="region of interest" description="Disordered" evidence="1">
    <location>
        <begin position="111"/>
        <end position="150"/>
    </location>
</feature>
<feature type="compositionally biased region" description="Pro residues" evidence="1">
    <location>
        <begin position="125"/>
        <end position="140"/>
    </location>
</feature>
<accession>A0ABP7VCJ4</accession>
<gene>
    <name evidence="2" type="ORF">GCM10022410_08270</name>
</gene>
<dbReference type="Proteomes" id="UP001501734">
    <property type="component" value="Unassembled WGS sequence"/>
</dbReference>
<protein>
    <submittedName>
        <fullName evidence="2">Uncharacterized protein</fullName>
    </submittedName>
</protein>
<dbReference type="RefSeq" id="WP_344910616.1">
    <property type="nucleotide sequence ID" value="NZ_BAABDL010000044.1"/>
</dbReference>
<dbReference type="EMBL" id="BAABDL010000044">
    <property type="protein sequence ID" value="GAA4063940.1"/>
    <property type="molecule type" value="Genomic_DNA"/>
</dbReference>
<keyword evidence="3" id="KW-1185">Reference proteome</keyword>